<reference evidence="3 4" key="1">
    <citation type="submission" date="2016-10" db="EMBL/GenBank/DDBJ databases">
        <authorList>
            <person name="de Groot N.N."/>
        </authorList>
    </citation>
    <scope>NUCLEOTIDE SEQUENCE [LARGE SCALE GENOMIC DNA]</scope>
    <source>
        <strain evidence="3 4">ATCC 51327</strain>
    </source>
</reference>
<dbReference type="GO" id="GO:0016740">
    <property type="term" value="F:transferase activity"/>
    <property type="evidence" value="ECO:0007669"/>
    <property type="project" value="UniProtKB-KW"/>
</dbReference>
<proteinExistence type="predicted"/>
<evidence type="ECO:0000259" key="2">
    <source>
        <dbReference type="Pfam" id="PF00535"/>
    </source>
</evidence>
<name>A0A1I4N1H0_9FIRM</name>
<organism evidence="3 4">
    <name type="scientific">Halanaerobium salsuginis</name>
    <dbReference type="NCBI Taxonomy" id="29563"/>
    <lineage>
        <taxon>Bacteria</taxon>
        <taxon>Bacillati</taxon>
        <taxon>Bacillota</taxon>
        <taxon>Clostridia</taxon>
        <taxon>Halanaerobiales</taxon>
        <taxon>Halanaerobiaceae</taxon>
        <taxon>Halanaerobium</taxon>
    </lineage>
</organism>
<dbReference type="Pfam" id="PF00535">
    <property type="entry name" value="Glycos_transf_2"/>
    <property type="match status" value="1"/>
</dbReference>
<feature type="transmembrane region" description="Helical" evidence="1">
    <location>
        <begin position="237"/>
        <end position="258"/>
    </location>
</feature>
<keyword evidence="4" id="KW-1185">Reference proteome</keyword>
<evidence type="ECO:0000313" key="3">
    <source>
        <dbReference type="EMBL" id="SFM09371.1"/>
    </source>
</evidence>
<feature type="domain" description="Glycosyltransferase 2-like" evidence="2">
    <location>
        <begin position="10"/>
        <end position="135"/>
    </location>
</feature>
<keyword evidence="1" id="KW-0472">Membrane</keyword>
<gene>
    <name evidence="3" type="ORF">SAMN02983006_02787</name>
</gene>
<dbReference type="Gene3D" id="3.90.550.10">
    <property type="entry name" value="Spore Coat Polysaccharide Biosynthesis Protein SpsA, Chain A"/>
    <property type="match status" value="1"/>
</dbReference>
<dbReference type="AlphaFoldDB" id="A0A1I4N1H0"/>
<evidence type="ECO:0000256" key="1">
    <source>
        <dbReference type="SAM" id="Phobius"/>
    </source>
</evidence>
<dbReference type="InterPro" id="IPR001173">
    <property type="entry name" value="Glyco_trans_2-like"/>
</dbReference>
<dbReference type="OrthoDB" id="9771846at2"/>
<sequence>MVNSNGIACVIILYNPKKEVIQNIKSFSNYVDIIYVVDNSKNINKSIYYKLSQFENLKYINESSNKGIAFPLNLAAKKALKSNYQWLLTMDQDSYFTGDSLKNMISYIKNNDTSKIGIITPHHKINRNNMASKKIETVLTTMTSGNLLNLNIYKLAGDFIEKLFIDSVDHEYCLRLNKFGYKVIKINSSVLNHELGDISKSIDILNKKLLITNHNYLRRYYITRNTLYVINKYKEEFPVFCFKKFVMIILSFFQILFFEKDKFKKIKYIFLGIIDYLNNNFGKIDN</sequence>
<keyword evidence="1" id="KW-0812">Transmembrane</keyword>
<keyword evidence="1" id="KW-1133">Transmembrane helix</keyword>
<dbReference type="STRING" id="29563.SAMN02983006_02787"/>
<dbReference type="RefSeq" id="WP_089862764.1">
    <property type="nucleotide sequence ID" value="NZ_FOTI01000065.1"/>
</dbReference>
<evidence type="ECO:0000313" key="4">
    <source>
        <dbReference type="Proteomes" id="UP000199006"/>
    </source>
</evidence>
<dbReference type="InterPro" id="IPR029044">
    <property type="entry name" value="Nucleotide-diphossugar_trans"/>
</dbReference>
<accession>A0A1I4N1H0</accession>
<protein>
    <submittedName>
        <fullName evidence="3">Rhamnosyltransferase</fullName>
    </submittedName>
</protein>
<dbReference type="Proteomes" id="UP000199006">
    <property type="component" value="Unassembled WGS sequence"/>
</dbReference>
<dbReference type="EMBL" id="FOTI01000065">
    <property type="protein sequence ID" value="SFM09371.1"/>
    <property type="molecule type" value="Genomic_DNA"/>
</dbReference>
<keyword evidence="3" id="KW-0808">Transferase</keyword>
<dbReference type="SUPFAM" id="SSF53448">
    <property type="entry name" value="Nucleotide-diphospho-sugar transferases"/>
    <property type="match status" value="1"/>
</dbReference>